<dbReference type="STRING" id="1817863.A2Y62_17655"/>
<name>A0A1F5VP80_9BACT</name>
<keyword evidence="1" id="KW-0812">Transmembrane</keyword>
<evidence type="ECO:0000313" key="3">
    <source>
        <dbReference type="Proteomes" id="UP000178943"/>
    </source>
</evidence>
<comment type="caution">
    <text evidence="2">The sequence shown here is derived from an EMBL/GenBank/DDBJ whole genome shotgun (WGS) entry which is preliminary data.</text>
</comment>
<accession>A0A1F5VP80</accession>
<gene>
    <name evidence="2" type="ORF">A2Y62_17655</name>
</gene>
<dbReference type="EMBL" id="MFGW01000114">
    <property type="protein sequence ID" value="OGF65195.1"/>
    <property type="molecule type" value="Genomic_DNA"/>
</dbReference>
<keyword evidence="1" id="KW-1133">Transmembrane helix</keyword>
<feature type="transmembrane region" description="Helical" evidence="1">
    <location>
        <begin position="89"/>
        <end position="109"/>
    </location>
</feature>
<proteinExistence type="predicted"/>
<evidence type="ECO:0008006" key="4">
    <source>
        <dbReference type="Google" id="ProtNLM"/>
    </source>
</evidence>
<sequence>MNLEKIIKQMKLVPADDSILMNKDIICGYCSDMLSDVMGNAKENSIWITLQTHQNIVGVAVMKDMAAIIIVNDRKPEANTLKKAKFQNIPILLTPLTAFEVCGLLYQLGLKS</sequence>
<evidence type="ECO:0000313" key="2">
    <source>
        <dbReference type="EMBL" id="OGF65195.1"/>
    </source>
</evidence>
<evidence type="ECO:0000256" key="1">
    <source>
        <dbReference type="SAM" id="Phobius"/>
    </source>
</evidence>
<dbReference type="Proteomes" id="UP000178943">
    <property type="component" value="Unassembled WGS sequence"/>
</dbReference>
<dbReference type="InterPro" id="IPR028979">
    <property type="entry name" value="Ser_kin/Pase_Hpr-like_N_sf"/>
</dbReference>
<reference evidence="2 3" key="1">
    <citation type="journal article" date="2016" name="Nat. Commun.">
        <title>Thousands of microbial genomes shed light on interconnected biogeochemical processes in an aquifer system.</title>
        <authorList>
            <person name="Anantharaman K."/>
            <person name="Brown C.T."/>
            <person name="Hug L.A."/>
            <person name="Sharon I."/>
            <person name="Castelle C.J."/>
            <person name="Probst A.J."/>
            <person name="Thomas B.C."/>
            <person name="Singh A."/>
            <person name="Wilkins M.J."/>
            <person name="Karaoz U."/>
            <person name="Brodie E.L."/>
            <person name="Williams K.H."/>
            <person name="Hubbard S.S."/>
            <person name="Banfield J.F."/>
        </authorList>
    </citation>
    <scope>NUCLEOTIDE SEQUENCE [LARGE SCALE GENOMIC DNA]</scope>
</reference>
<protein>
    <recommendedName>
        <fullName evidence="4">Serine kinase</fullName>
    </recommendedName>
</protein>
<dbReference type="Gene3D" id="3.40.1390.20">
    <property type="entry name" value="HprK N-terminal domain-like"/>
    <property type="match status" value="1"/>
</dbReference>
<keyword evidence="1" id="KW-0472">Membrane</keyword>
<dbReference type="SUPFAM" id="SSF75138">
    <property type="entry name" value="HprK N-terminal domain-like"/>
    <property type="match status" value="1"/>
</dbReference>
<dbReference type="AlphaFoldDB" id="A0A1F5VP80"/>
<organism evidence="2 3">
    <name type="scientific">Candidatus Fischerbacteria bacterium RBG_13_37_8</name>
    <dbReference type="NCBI Taxonomy" id="1817863"/>
    <lineage>
        <taxon>Bacteria</taxon>
        <taxon>Candidatus Fischeribacteriota</taxon>
    </lineage>
</organism>